<dbReference type="AlphaFoldDB" id="L8GIG1"/>
<evidence type="ECO:0000256" key="10">
    <source>
        <dbReference type="ARBA" id="ARBA00023146"/>
    </source>
</evidence>
<evidence type="ECO:0000256" key="8">
    <source>
        <dbReference type="ARBA" id="ARBA00022840"/>
    </source>
</evidence>
<name>L8GIG1_ACACF</name>
<evidence type="ECO:0000313" key="14">
    <source>
        <dbReference type="EMBL" id="ELR12777.1"/>
    </source>
</evidence>
<dbReference type="GO" id="GO:0005737">
    <property type="term" value="C:cytoplasm"/>
    <property type="evidence" value="ECO:0007669"/>
    <property type="project" value="UniProtKB-SubCell"/>
</dbReference>
<dbReference type="Gene3D" id="1.10.240.10">
    <property type="entry name" value="Tyrosyl-Transfer RNA Synthetase"/>
    <property type="match status" value="1"/>
</dbReference>
<comment type="similarity">
    <text evidence="2 12">Belongs to the class-I aminoacyl-tRNA synthetase family.</text>
</comment>
<dbReference type="PANTHER" id="PTHR10055:SF1">
    <property type="entry name" value="TRYPTOPHAN--TRNA LIGASE, CYTOPLASMIC"/>
    <property type="match status" value="1"/>
</dbReference>
<keyword evidence="15" id="KW-1185">Reference proteome</keyword>
<keyword evidence="7 12" id="KW-0547">Nucleotide-binding</keyword>
<dbReference type="OrthoDB" id="10261385at2759"/>
<keyword evidence="10 12" id="KW-0030">Aminoacyl-tRNA synthetase</keyword>
<dbReference type="FunFam" id="3.40.50.620:FF:000033">
    <property type="entry name" value="tryptophan--tRNA ligase, cytoplasmic"/>
    <property type="match status" value="1"/>
</dbReference>
<keyword evidence="6 12" id="KW-0436">Ligase</keyword>
<evidence type="ECO:0000313" key="15">
    <source>
        <dbReference type="Proteomes" id="UP000011083"/>
    </source>
</evidence>
<dbReference type="PROSITE" id="PS00178">
    <property type="entry name" value="AA_TRNA_LIGASE_I"/>
    <property type="match status" value="1"/>
</dbReference>
<dbReference type="STRING" id="1257118.L8GIG1"/>
<dbReference type="Gene3D" id="3.40.50.620">
    <property type="entry name" value="HUPs"/>
    <property type="match status" value="1"/>
</dbReference>
<gene>
    <name evidence="14" type="ORF">ACA1_093130</name>
</gene>
<organism evidence="14 15">
    <name type="scientific">Acanthamoeba castellanii (strain ATCC 30010 / Neff)</name>
    <dbReference type="NCBI Taxonomy" id="1257118"/>
    <lineage>
        <taxon>Eukaryota</taxon>
        <taxon>Amoebozoa</taxon>
        <taxon>Discosea</taxon>
        <taxon>Longamoebia</taxon>
        <taxon>Centramoebida</taxon>
        <taxon>Acanthamoebidae</taxon>
        <taxon>Acanthamoeba</taxon>
    </lineage>
</organism>
<dbReference type="NCBIfam" id="TIGR00233">
    <property type="entry name" value="trpS"/>
    <property type="match status" value="1"/>
</dbReference>
<dbReference type="PRINTS" id="PR01039">
    <property type="entry name" value="TRNASYNTHTRP"/>
</dbReference>
<evidence type="ECO:0000256" key="13">
    <source>
        <dbReference type="SAM" id="MobiDB-lite"/>
    </source>
</evidence>
<evidence type="ECO:0000256" key="3">
    <source>
        <dbReference type="ARBA" id="ARBA00013161"/>
    </source>
</evidence>
<dbReference type="FunFam" id="1.10.240.10:FF:000003">
    <property type="entry name" value="Tryptophan--tRNA ligase, cytoplasmic"/>
    <property type="match status" value="1"/>
</dbReference>
<evidence type="ECO:0000256" key="9">
    <source>
        <dbReference type="ARBA" id="ARBA00022917"/>
    </source>
</evidence>
<dbReference type="OMA" id="SIYHRFM"/>
<evidence type="ECO:0000256" key="7">
    <source>
        <dbReference type="ARBA" id="ARBA00022741"/>
    </source>
</evidence>
<dbReference type="VEuPathDB" id="AmoebaDB:ACA1_093130"/>
<evidence type="ECO:0000256" key="12">
    <source>
        <dbReference type="RuleBase" id="RU363036"/>
    </source>
</evidence>
<dbReference type="InterPro" id="IPR001412">
    <property type="entry name" value="aa-tRNA-synth_I_CS"/>
</dbReference>
<comment type="subcellular location">
    <subcellularLocation>
        <location evidence="1">Cytoplasm</location>
    </subcellularLocation>
</comment>
<dbReference type="PANTHER" id="PTHR10055">
    <property type="entry name" value="TRYPTOPHANYL-TRNA SYNTHETASE"/>
    <property type="match status" value="1"/>
</dbReference>
<protein>
    <recommendedName>
        <fullName evidence="4">Tryptophan--tRNA ligase, cytoplasmic</fullName>
        <ecNumber evidence="3">6.1.1.2</ecNumber>
    </recommendedName>
    <alternativeName>
        <fullName evidence="11">Tryptophanyl-tRNA synthetase</fullName>
    </alternativeName>
</protein>
<feature type="region of interest" description="Disordered" evidence="13">
    <location>
        <begin position="1"/>
        <end position="21"/>
    </location>
</feature>
<dbReference type="KEGG" id="acan:ACA1_093130"/>
<dbReference type="Pfam" id="PF00579">
    <property type="entry name" value="tRNA-synt_1b"/>
    <property type="match status" value="1"/>
</dbReference>
<dbReference type="SUPFAM" id="SSF52374">
    <property type="entry name" value="Nucleotidylyl transferase"/>
    <property type="match status" value="1"/>
</dbReference>
<accession>L8GIG1</accession>
<dbReference type="GO" id="GO:0006436">
    <property type="term" value="P:tryptophanyl-tRNA aminoacylation"/>
    <property type="evidence" value="ECO:0007669"/>
    <property type="project" value="InterPro"/>
</dbReference>
<keyword evidence="9 12" id="KW-0648">Protein biosynthesis</keyword>
<dbReference type="GeneID" id="14913578"/>
<dbReference type="EMBL" id="KB008103">
    <property type="protein sequence ID" value="ELR12777.1"/>
    <property type="molecule type" value="Genomic_DNA"/>
</dbReference>
<evidence type="ECO:0000256" key="11">
    <source>
        <dbReference type="ARBA" id="ARBA00030268"/>
    </source>
</evidence>
<evidence type="ECO:0000256" key="1">
    <source>
        <dbReference type="ARBA" id="ARBA00004496"/>
    </source>
</evidence>
<evidence type="ECO:0000256" key="5">
    <source>
        <dbReference type="ARBA" id="ARBA00022490"/>
    </source>
</evidence>
<dbReference type="InterPro" id="IPR014729">
    <property type="entry name" value="Rossmann-like_a/b/a_fold"/>
</dbReference>
<keyword evidence="5" id="KW-0963">Cytoplasm</keyword>
<keyword evidence="8 12" id="KW-0067">ATP-binding</keyword>
<proteinExistence type="inferred from homology"/>
<sequence>MESTAATNVAPVPEAEGKVEQNITPWEVESGESGIDYNKLIDQFGCTPIDEALLQRMERVTGKPVHPWLKRGLFFSHRALNEILDAAEAKQPFYLYTGRGPSSEALHLGHMIPFMFTKYLQDAFDVPLVIQMTDDEKFLWKDLTLEEAHRLTYENVKDIIAVGFDPRKTFIFSDLEYVGHMYPNIVKIQKCVTTSQVKAIFGFTDSDNIGKYAYPAVQAAPSFSSSFPHIFGRNSNVRCLIPCAIDQDPFFRMTRDVAPRIGFLKPAVIHSKFFPALQGPKTKMSASTPGSAIFMTDKPDEIKRKVAKYAFSGGRETVEEHRRLGGNCDVDVPYQYLSIFCFDDSKLNRIREEYSSGRMLTGEIKKELVDVLTPIVLEHQRARLAVTDEVVKTFLTPRRLEFGKN</sequence>
<evidence type="ECO:0000256" key="2">
    <source>
        <dbReference type="ARBA" id="ARBA00005594"/>
    </source>
</evidence>
<dbReference type="InterPro" id="IPR002306">
    <property type="entry name" value="Trp-tRNA-ligase"/>
</dbReference>
<dbReference type="RefSeq" id="XP_004334790.1">
    <property type="nucleotide sequence ID" value="XM_004334742.1"/>
</dbReference>
<dbReference type="CDD" id="cd00806">
    <property type="entry name" value="TrpRS_core"/>
    <property type="match status" value="1"/>
</dbReference>
<dbReference type="EC" id="6.1.1.2" evidence="3"/>
<reference evidence="14 15" key="1">
    <citation type="journal article" date="2013" name="Genome Biol.">
        <title>Genome of Acanthamoeba castellanii highlights extensive lateral gene transfer and early evolution of tyrosine kinase signaling.</title>
        <authorList>
            <person name="Clarke M."/>
            <person name="Lohan A.J."/>
            <person name="Liu B."/>
            <person name="Lagkouvardos I."/>
            <person name="Roy S."/>
            <person name="Zafar N."/>
            <person name="Bertelli C."/>
            <person name="Schilde C."/>
            <person name="Kianianmomeni A."/>
            <person name="Burglin T.R."/>
            <person name="Frech C."/>
            <person name="Turcotte B."/>
            <person name="Kopec K.O."/>
            <person name="Synnott J.M."/>
            <person name="Choo C."/>
            <person name="Paponov I."/>
            <person name="Finkler A."/>
            <person name="Soon Heng Tan C."/>
            <person name="Hutchins A.P."/>
            <person name="Weinmeier T."/>
            <person name="Rattei T."/>
            <person name="Chu J.S."/>
            <person name="Gimenez G."/>
            <person name="Irimia M."/>
            <person name="Rigden D.J."/>
            <person name="Fitzpatrick D.A."/>
            <person name="Lorenzo-Morales J."/>
            <person name="Bateman A."/>
            <person name="Chiu C.H."/>
            <person name="Tang P."/>
            <person name="Hegemann P."/>
            <person name="Fromm H."/>
            <person name="Raoult D."/>
            <person name="Greub G."/>
            <person name="Miranda-Saavedra D."/>
            <person name="Chen N."/>
            <person name="Nash P."/>
            <person name="Ginger M.L."/>
            <person name="Horn M."/>
            <person name="Schaap P."/>
            <person name="Caler L."/>
            <person name="Loftus B."/>
        </authorList>
    </citation>
    <scope>NUCLEOTIDE SEQUENCE [LARGE SCALE GENOMIC DNA]</scope>
    <source>
        <strain evidence="14 15">Neff</strain>
    </source>
</reference>
<evidence type="ECO:0000256" key="6">
    <source>
        <dbReference type="ARBA" id="ARBA00022598"/>
    </source>
</evidence>
<evidence type="ECO:0000256" key="4">
    <source>
        <dbReference type="ARBA" id="ARBA00013782"/>
    </source>
</evidence>
<dbReference type="InterPro" id="IPR002305">
    <property type="entry name" value="aa-tRNA-synth_Ic"/>
</dbReference>
<dbReference type="GO" id="GO:0005524">
    <property type="term" value="F:ATP binding"/>
    <property type="evidence" value="ECO:0007669"/>
    <property type="project" value="UniProtKB-KW"/>
</dbReference>
<dbReference type="GO" id="GO:0004830">
    <property type="term" value="F:tryptophan-tRNA ligase activity"/>
    <property type="evidence" value="ECO:0007669"/>
    <property type="project" value="UniProtKB-EC"/>
</dbReference>
<dbReference type="Proteomes" id="UP000011083">
    <property type="component" value="Unassembled WGS sequence"/>
</dbReference>